<evidence type="ECO:0000313" key="2">
    <source>
        <dbReference type="Proteomes" id="UP000244677"/>
    </source>
</evidence>
<keyword evidence="2" id="KW-1185">Reference proteome</keyword>
<evidence type="ECO:0000313" key="1">
    <source>
        <dbReference type="EMBL" id="AWG23737.1"/>
    </source>
</evidence>
<dbReference type="SUPFAM" id="SSF109998">
    <property type="entry name" value="Triger factor/SurA peptide-binding domain-like"/>
    <property type="match status" value="1"/>
</dbReference>
<dbReference type="AlphaFoldDB" id="A0A2S1LJ37"/>
<reference evidence="1 2" key="1">
    <citation type="submission" date="2017-04" db="EMBL/GenBank/DDBJ databases">
        <title>Complete genome sequence of Flavobacterium kingsejong AJ004.</title>
        <authorList>
            <person name="Lee P.C."/>
        </authorList>
    </citation>
    <scope>NUCLEOTIDE SEQUENCE [LARGE SCALE GENOMIC DNA]</scope>
    <source>
        <strain evidence="1 2">AJ004</strain>
    </source>
</reference>
<dbReference type="Proteomes" id="UP000244677">
    <property type="component" value="Chromosome"/>
</dbReference>
<protein>
    <recommendedName>
        <fullName evidence="3">Peptidylprolyl isomerase</fullName>
    </recommendedName>
</protein>
<sequence>MLKRSYIIGMCVLLVSCNKDVKPEAIAKANDSYLYKEDVEHLVPTGTSKEDSLVIVKNFIDKWATQKLLIDAAEMNLSDEKIIEFDNLIKQYKIDLYTKAYIEEVVKERVDTAVSPKELKDYYDANKENFKANTTLIKLRYINLPKDHPKFETIKNKLFNLGKGDRKLLDSYAVQYKGYALNDSVWVEMNQVYRKLPFITPENRGNYIIPGKSIQQQDSLNVYLVKIVKVLDKNQISPFEYIKPTLRQIVLNKRKLELIKKIEKEITDDAIKNDKYEIYNK</sequence>
<dbReference type="PROSITE" id="PS51257">
    <property type="entry name" value="PROKAR_LIPOPROTEIN"/>
    <property type="match status" value="1"/>
</dbReference>
<accession>A0A2S1LJ37</accession>
<name>A0A2S1LJ37_9FLAO</name>
<proteinExistence type="predicted"/>
<dbReference type="InterPro" id="IPR027304">
    <property type="entry name" value="Trigger_fact/SurA_dom_sf"/>
</dbReference>
<evidence type="ECO:0008006" key="3">
    <source>
        <dbReference type="Google" id="ProtNLM"/>
    </source>
</evidence>
<organism evidence="1 2">
    <name type="scientific">Flavobacterium kingsejongi</name>
    <dbReference type="NCBI Taxonomy" id="1678728"/>
    <lineage>
        <taxon>Bacteria</taxon>
        <taxon>Pseudomonadati</taxon>
        <taxon>Bacteroidota</taxon>
        <taxon>Flavobacteriia</taxon>
        <taxon>Flavobacteriales</taxon>
        <taxon>Flavobacteriaceae</taxon>
        <taxon>Flavobacterium</taxon>
    </lineage>
</organism>
<dbReference type="EMBL" id="CP020919">
    <property type="protein sequence ID" value="AWG23737.1"/>
    <property type="molecule type" value="Genomic_DNA"/>
</dbReference>
<gene>
    <name evidence="1" type="ORF">FK004_00075</name>
</gene>
<dbReference type="KEGG" id="fki:FK004_00075"/>
<dbReference type="OrthoDB" id="9785180at2"/>